<evidence type="ECO:0000256" key="2">
    <source>
        <dbReference type="ARBA" id="ARBA00004481"/>
    </source>
</evidence>
<proteinExistence type="inferred from homology"/>
<dbReference type="GO" id="GO:0000938">
    <property type="term" value="C:GARP complex"/>
    <property type="evidence" value="ECO:0007669"/>
    <property type="project" value="InterPro"/>
</dbReference>
<dbReference type="InterPro" id="IPR039766">
    <property type="entry name" value="Vps53"/>
</dbReference>
<comment type="caution">
    <text evidence="10">The sequence shown here is derived from an EMBL/GenBank/DDBJ whole genome shotgun (WGS) entry which is preliminary data.</text>
</comment>
<dbReference type="FunCoup" id="A0A1X2HWK7">
    <property type="interactions" value="536"/>
</dbReference>
<dbReference type="PANTHER" id="PTHR12820:SF0">
    <property type="entry name" value="VACUOLAR PROTEIN SORTING-ASSOCIATED PROTEIN 53 HOMOLOG"/>
    <property type="match status" value="1"/>
</dbReference>
<dbReference type="GO" id="GO:0010008">
    <property type="term" value="C:endosome membrane"/>
    <property type="evidence" value="ECO:0007669"/>
    <property type="project" value="UniProtKB-SubCell"/>
</dbReference>
<dbReference type="InterPro" id="IPR038260">
    <property type="entry name" value="Vps53_C_sf"/>
</dbReference>
<dbReference type="PANTHER" id="PTHR12820">
    <property type="entry name" value="VACUOLAR SORTING PROTEIN 53"/>
    <property type="match status" value="1"/>
</dbReference>
<evidence type="ECO:0000256" key="4">
    <source>
        <dbReference type="ARBA" id="ARBA00022753"/>
    </source>
</evidence>
<feature type="compositionally biased region" description="Polar residues" evidence="7">
    <location>
        <begin position="766"/>
        <end position="776"/>
    </location>
</feature>
<dbReference type="EMBL" id="MCGN01000001">
    <property type="protein sequence ID" value="ORZ03891.1"/>
    <property type="molecule type" value="Genomic_DNA"/>
</dbReference>
<dbReference type="Proteomes" id="UP000242180">
    <property type="component" value="Unassembled WGS sequence"/>
</dbReference>
<keyword evidence="5" id="KW-0333">Golgi apparatus</keyword>
<dbReference type="InParanoid" id="A0A1X2HWK7"/>
<reference evidence="10 11" key="1">
    <citation type="submission" date="2016-07" db="EMBL/GenBank/DDBJ databases">
        <title>Pervasive Adenine N6-methylation of Active Genes in Fungi.</title>
        <authorList>
            <consortium name="DOE Joint Genome Institute"/>
            <person name="Mondo S.J."/>
            <person name="Dannebaum R.O."/>
            <person name="Kuo R.C."/>
            <person name="Labutti K."/>
            <person name="Haridas S."/>
            <person name="Kuo A."/>
            <person name="Salamov A."/>
            <person name="Ahrendt S.R."/>
            <person name="Lipzen A."/>
            <person name="Sullivan W."/>
            <person name="Andreopoulos W.B."/>
            <person name="Clum A."/>
            <person name="Lindquist E."/>
            <person name="Daum C."/>
            <person name="Ramamoorthy G.K."/>
            <person name="Gryganskyi A."/>
            <person name="Culley D."/>
            <person name="Magnuson J.K."/>
            <person name="James T.Y."/>
            <person name="O'Malley M.A."/>
            <person name="Stajich J.E."/>
            <person name="Spatafora J.W."/>
            <person name="Visel A."/>
            <person name="Grigoriev I.V."/>
        </authorList>
    </citation>
    <scope>NUCLEOTIDE SEQUENCE [LARGE SCALE GENOMIC DNA]</scope>
    <source>
        <strain evidence="10 11">NRRL 2496</strain>
    </source>
</reference>
<evidence type="ECO:0000256" key="7">
    <source>
        <dbReference type="SAM" id="MobiDB-lite"/>
    </source>
</evidence>
<name>A0A1X2HWK7_SYNRA</name>
<evidence type="ECO:0000313" key="11">
    <source>
        <dbReference type="Proteomes" id="UP000242180"/>
    </source>
</evidence>
<evidence type="ECO:0000259" key="9">
    <source>
        <dbReference type="Pfam" id="PF16854"/>
    </source>
</evidence>
<keyword evidence="6" id="KW-0472">Membrane</keyword>
<evidence type="ECO:0000259" key="8">
    <source>
        <dbReference type="Pfam" id="PF04100"/>
    </source>
</evidence>
<evidence type="ECO:0000256" key="3">
    <source>
        <dbReference type="ARBA" id="ARBA00008628"/>
    </source>
</evidence>
<feature type="domain" description="Vps53 C-terminal" evidence="9">
    <location>
        <begin position="610"/>
        <end position="692"/>
    </location>
</feature>
<sequence length="816" mass="92115">MPLALSPELQARLAKTMTTKSPIAAPDFDPIDYINRLFPNEQCLANVDPILSKIQNKEQEMSRAAERLTTLSFTQDSQGVEELHEAKKAISELFAKVGEIKQKAAQSESMVQDITQDVKSLDCAKRHLTLSVTALKRLQMLVTAVDQLEVMYKKKQYKDAAQLLQAAFQLLQHFDSYKGVSQISQLSDHIFQLQRQLESSILHEFDNGFQSDGALKTSSWILHDACLVAAVLGDKTKEKVIKRYVDLQLAGYRQIFRPQEEVSQLDNVSRRYAWLKRTLKTCDESHADIFPPEWCVSGRLCMTFCDITRTDLKQVLANSPEPDVKGLLKALQLTIEFEAQLTKRYEKHRTPEGPLFNFEKVISASFQSCLWIYINAEDRALSEMIRNYVDSDARVEDDGSMVVLPSSTDLFYFYRETLVQCARFSTGSSFYDLCQLFTKHLHSYCDTILLGGLTRRSNDPTTAKKLRDTSLALNTSDYCAMTTGQLEDKLKEKIDEEYSERINLDSVKEAFMRAVSACIDDIVRSLESLCDAKLQQMVRIPWGDMDTVGDQSDYVSQLQEDVRALCTVLAKTIANKRYYRTFLDRFAEAFINRYLVQIYKCRPISEIGAEQMLLDTHAIKTLLMDLPTLGSETGPSASFSRLISRGMGRAETILKAVMTPADPVEGFIESYFVLFGDRHVGNFAKLMDIKGIKKPEQQPFLDVFQRRIMQRSDLAEDARILPEVDASQNTTTTHLPHAITTSLSSIASTAGVNPNGLQFAPRLASASPTDVPSSPGGSRATGRLNENFRKLVMTGMAFRKDLQERREQAGSKDRFP</sequence>
<evidence type="ECO:0000313" key="10">
    <source>
        <dbReference type="EMBL" id="ORZ03891.1"/>
    </source>
</evidence>
<dbReference type="InterPro" id="IPR007234">
    <property type="entry name" value="Vps53_N"/>
</dbReference>
<keyword evidence="4" id="KW-0967">Endosome</keyword>
<comment type="similarity">
    <text evidence="3">Belongs to the VPS53 family.</text>
</comment>
<evidence type="ECO:0000256" key="6">
    <source>
        <dbReference type="ARBA" id="ARBA00023136"/>
    </source>
</evidence>
<protein>
    <submittedName>
        <fullName evidence="10">Vacuolar protein sorting 53-like protein</fullName>
    </submittedName>
</protein>
<dbReference type="STRING" id="13706.A0A1X2HWK7"/>
<feature type="domain" description="Vps53 N-terminal" evidence="8">
    <location>
        <begin position="26"/>
        <end position="390"/>
    </location>
</feature>
<keyword evidence="11" id="KW-1185">Reference proteome</keyword>
<dbReference type="AlphaFoldDB" id="A0A1X2HWK7"/>
<gene>
    <name evidence="10" type="ORF">BCR43DRAFT_560471</name>
</gene>
<feature type="region of interest" description="Disordered" evidence="7">
    <location>
        <begin position="759"/>
        <end position="784"/>
    </location>
</feature>
<dbReference type="Pfam" id="PF04100">
    <property type="entry name" value="Vps53_N"/>
    <property type="match status" value="1"/>
</dbReference>
<dbReference type="Pfam" id="PF16854">
    <property type="entry name" value="VPS53_C"/>
    <property type="match status" value="1"/>
</dbReference>
<dbReference type="GO" id="GO:0005829">
    <property type="term" value="C:cytosol"/>
    <property type="evidence" value="ECO:0007669"/>
    <property type="project" value="GOC"/>
</dbReference>
<dbReference type="OMA" id="YKFAEAK"/>
<dbReference type="OrthoDB" id="10261632at2759"/>
<dbReference type="Gene3D" id="1.10.357.110">
    <property type="entry name" value="Vacuolar protein sorting-associated protein 53, C-terminus"/>
    <property type="match status" value="1"/>
</dbReference>
<evidence type="ECO:0000256" key="5">
    <source>
        <dbReference type="ARBA" id="ARBA00023034"/>
    </source>
</evidence>
<organism evidence="10 11">
    <name type="scientific">Syncephalastrum racemosum</name>
    <name type="common">Filamentous fungus</name>
    <dbReference type="NCBI Taxonomy" id="13706"/>
    <lineage>
        <taxon>Eukaryota</taxon>
        <taxon>Fungi</taxon>
        <taxon>Fungi incertae sedis</taxon>
        <taxon>Mucoromycota</taxon>
        <taxon>Mucoromycotina</taxon>
        <taxon>Mucoromycetes</taxon>
        <taxon>Mucorales</taxon>
        <taxon>Syncephalastraceae</taxon>
        <taxon>Syncephalastrum</taxon>
    </lineage>
</organism>
<accession>A0A1X2HWK7</accession>
<dbReference type="GO" id="GO:0042147">
    <property type="term" value="P:retrograde transport, endosome to Golgi"/>
    <property type="evidence" value="ECO:0007669"/>
    <property type="project" value="InterPro"/>
</dbReference>
<evidence type="ECO:0000256" key="1">
    <source>
        <dbReference type="ARBA" id="ARBA00004150"/>
    </source>
</evidence>
<dbReference type="InterPro" id="IPR031745">
    <property type="entry name" value="Vps53_C"/>
</dbReference>
<comment type="subcellular location">
    <subcellularLocation>
        <location evidence="2">Endosome membrane</location>
        <topology evidence="2">Peripheral membrane protein</topology>
    </subcellularLocation>
    <subcellularLocation>
        <location evidence="1">Golgi apparatus</location>
        <location evidence="1">trans-Golgi network membrane</location>
        <topology evidence="1">Peripheral membrane protein</topology>
    </subcellularLocation>
</comment>